<dbReference type="RefSeq" id="WP_269445855.1">
    <property type="nucleotide sequence ID" value="NZ_CP097463.1"/>
</dbReference>
<keyword evidence="1" id="KW-0472">Membrane</keyword>
<reference evidence="2" key="1">
    <citation type="submission" date="2022-05" db="EMBL/GenBank/DDBJ databases">
        <title>Jatrophihabitans sp. SB3-54 whole genome sequence.</title>
        <authorList>
            <person name="Suh M.K."/>
            <person name="Eom M.K."/>
            <person name="Kim J.S."/>
            <person name="Kim H.S."/>
            <person name="Do H.E."/>
            <person name="Shin Y.K."/>
            <person name="Lee J.-S."/>
        </authorList>
    </citation>
    <scope>NUCLEOTIDE SEQUENCE</scope>
    <source>
        <strain evidence="2">SB3-54</strain>
    </source>
</reference>
<sequence>MTRTLLPPPILFARPALPHVAAAAVTGAVMLVASVGADPLAERARRAEIL</sequence>
<dbReference type="Proteomes" id="UP001164693">
    <property type="component" value="Chromosome"/>
</dbReference>
<evidence type="ECO:0000313" key="3">
    <source>
        <dbReference type="Proteomes" id="UP001164693"/>
    </source>
</evidence>
<evidence type="ECO:0000256" key="1">
    <source>
        <dbReference type="SAM" id="Phobius"/>
    </source>
</evidence>
<proteinExistence type="predicted"/>
<keyword evidence="1" id="KW-0812">Transmembrane</keyword>
<name>A0ABY7K6U5_9ACTN</name>
<feature type="transmembrane region" description="Helical" evidence="1">
    <location>
        <begin position="20"/>
        <end position="41"/>
    </location>
</feature>
<dbReference type="EMBL" id="CP097463">
    <property type="protein sequence ID" value="WAX59347.1"/>
    <property type="molecule type" value="Genomic_DNA"/>
</dbReference>
<evidence type="ECO:0000313" key="2">
    <source>
        <dbReference type="EMBL" id="WAX59347.1"/>
    </source>
</evidence>
<organism evidence="2 3">
    <name type="scientific">Jatrophihabitans cynanchi</name>
    <dbReference type="NCBI Taxonomy" id="2944128"/>
    <lineage>
        <taxon>Bacteria</taxon>
        <taxon>Bacillati</taxon>
        <taxon>Actinomycetota</taxon>
        <taxon>Actinomycetes</taxon>
        <taxon>Jatrophihabitantales</taxon>
        <taxon>Jatrophihabitantaceae</taxon>
        <taxon>Jatrophihabitans</taxon>
    </lineage>
</organism>
<keyword evidence="3" id="KW-1185">Reference proteome</keyword>
<protein>
    <submittedName>
        <fullName evidence="2">Uncharacterized protein</fullName>
    </submittedName>
</protein>
<accession>A0ABY7K6U5</accession>
<keyword evidence="1" id="KW-1133">Transmembrane helix</keyword>
<gene>
    <name evidence="2" type="ORF">M6B22_17120</name>
</gene>